<dbReference type="PATRIC" id="fig|136857.5.peg.10"/>
<dbReference type="KEGG" id="cted:CTEST_00050"/>
<dbReference type="Pfam" id="PF12089">
    <property type="entry name" value="DUF3566"/>
    <property type="match status" value="1"/>
</dbReference>
<accession>A0A0G3H6L3</accession>
<feature type="transmembrane region" description="Helical" evidence="1">
    <location>
        <begin position="62"/>
        <end position="88"/>
    </location>
</feature>
<dbReference type="Proteomes" id="UP000035540">
    <property type="component" value="Chromosome"/>
</dbReference>
<evidence type="ECO:0000313" key="3">
    <source>
        <dbReference type="EMBL" id="AKK07483.1"/>
    </source>
</evidence>
<sequence length="113" mass="11849">MAKRDVAITRIAPLSAFRVALAMSLVGLVAWLLTVVLLYIGMDAAGVWDKANSLIGDVGADQVISFGLVISIAALLGAIWAILVTVLAPLGAIIYNAIVDLFGGIQMRLQEEA</sequence>
<organism evidence="3 4">
    <name type="scientific">Corynebacterium testudinoris</name>
    <dbReference type="NCBI Taxonomy" id="136857"/>
    <lineage>
        <taxon>Bacteria</taxon>
        <taxon>Bacillati</taxon>
        <taxon>Actinomycetota</taxon>
        <taxon>Actinomycetes</taxon>
        <taxon>Mycobacteriales</taxon>
        <taxon>Corynebacteriaceae</taxon>
        <taxon>Corynebacterium</taxon>
    </lineage>
</organism>
<reference evidence="3 4" key="1">
    <citation type="journal article" date="2015" name="Genome Announc.">
        <title>Complete Genome Sequence of the Type Strain Corynebacterium testudinoris DSM 44614, Recovered from Necrotic Lesions in the Mouth of a Tortoise.</title>
        <authorList>
            <person name="Ruckert C."/>
            <person name="Kriete M."/>
            <person name="Jaenicke S."/>
            <person name="Winkler A."/>
            <person name="Tauch A."/>
        </authorList>
    </citation>
    <scope>NUCLEOTIDE SEQUENCE [LARGE SCALE GENOMIC DNA]</scope>
    <source>
        <strain evidence="3 4">DSM 44614</strain>
    </source>
</reference>
<keyword evidence="1" id="KW-1133">Transmembrane helix</keyword>
<feature type="domain" description="DUF3566" evidence="2">
    <location>
        <begin position="4"/>
        <end position="111"/>
    </location>
</feature>
<evidence type="ECO:0000256" key="1">
    <source>
        <dbReference type="SAM" id="Phobius"/>
    </source>
</evidence>
<keyword evidence="1" id="KW-0472">Membrane</keyword>
<evidence type="ECO:0000259" key="2">
    <source>
        <dbReference type="Pfam" id="PF12089"/>
    </source>
</evidence>
<keyword evidence="4" id="KW-1185">Reference proteome</keyword>
<reference evidence="4" key="2">
    <citation type="submission" date="2015-05" db="EMBL/GenBank/DDBJ databases">
        <title>Complete genome sequence of Corynebacterium testudinoris DSM 44614, recovered from necrotic lesions in the mouth of a tortoise.</title>
        <authorList>
            <person name="Ruckert C."/>
            <person name="Albersmeier A."/>
            <person name="Winkler A."/>
            <person name="Tauch A."/>
        </authorList>
    </citation>
    <scope>NUCLEOTIDE SEQUENCE [LARGE SCALE GENOMIC DNA]</scope>
    <source>
        <strain evidence="4">DSM 44614</strain>
    </source>
</reference>
<protein>
    <recommendedName>
        <fullName evidence="2">DUF3566 domain-containing protein</fullName>
    </recommendedName>
</protein>
<evidence type="ECO:0000313" key="4">
    <source>
        <dbReference type="Proteomes" id="UP000035540"/>
    </source>
</evidence>
<proteinExistence type="predicted"/>
<feature type="transmembrane region" description="Helical" evidence="1">
    <location>
        <begin position="20"/>
        <end position="42"/>
    </location>
</feature>
<keyword evidence="1" id="KW-0812">Transmembrane</keyword>
<dbReference type="EMBL" id="CP011545">
    <property type="protein sequence ID" value="AKK07483.1"/>
    <property type="molecule type" value="Genomic_DNA"/>
</dbReference>
<dbReference type="InterPro" id="IPR021949">
    <property type="entry name" value="DUF3566_TM"/>
</dbReference>
<dbReference type="RefSeq" id="WP_047251997.1">
    <property type="nucleotide sequence ID" value="NZ_CP011545.1"/>
</dbReference>
<gene>
    <name evidence="3" type="ORF">CTEST_00050</name>
</gene>
<dbReference type="STRING" id="136857.CTEST_00050"/>
<dbReference type="AlphaFoldDB" id="A0A0G3H6L3"/>
<name>A0A0G3H6L3_9CORY</name>
<dbReference type="OrthoDB" id="3240216at2"/>